<dbReference type="Proteomes" id="UP000316759">
    <property type="component" value="Unassembled WGS sequence"/>
</dbReference>
<gene>
    <name evidence="2" type="ORF">FGIG_12054</name>
</gene>
<name>A0A504YM63_FASGI</name>
<comment type="caution">
    <text evidence="2">The sequence shown here is derived from an EMBL/GenBank/DDBJ whole genome shotgun (WGS) entry which is preliminary data.</text>
</comment>
<dbReference type="AlphaFoldDB" id="A0A504YM63"/>
<accession>A0A504YM63</accession>
<reference evidence="2 3" key="1">
    <citation type="submission" date="2019-04" db="EMBL/GenBank/DDBJ databases">
        <title>Annotation for the trematode Fasciola gigantica.</title>
        <authorList>
            <person name="Choi Y.-J."/>
        </authorList>
    </citation>
    <scope>NUCLEOTIDE SEQUENCE [LARGE SCALE GENOMIC DNA]</scope>
    <source>
        <strain evidence="2">Uganda_cow_1</strain>
    </source>
</reference>
<keyword evidence="3" id="KW-1185">Reference proteome</keyword>
<protein>
    <submittedName>
        <fullName evidence="2">Uncharacterized protein</fullName>
    </submittedName>
</protein>
<proteinExistence type="predicted"/>
<evidence type="ECO:0000313" key="2">
    <source>
        <dbReference type="EMBL" id="TPP62423.1"/>
    </source>
</evidence>
<feature type="region of interest" description="Disordered" evidence="1">
    <location>
        <begin position="49"/>
        <end position="76"/>
    </location>
</feature>
<evidence type="ECO:0000256" key="1">
    <source>
        <dbReference type="SAM" id="MobiDB-lite"/>
    </source>
</evidence>
<dbReference type="EMBL" id="SUNJ01006858">
    <property type="protein sequence ID" value="TPP62423.1"/>
    <property type="molecule type" value="Genomic_DNA"/>
</dbReference>
<sequence length="76" mass="8357">MAPTYGLQYSGYVNASSWYVSGWNDRSSNVARGENAGVSGVSVMPKTGRMTVHTKRSKEKEELRNPGKKTLQPVSH</sequence>
<evidence type="ECO:0000313" key="3">
    <source>
        <dbReference type="Proteomes" id="UP000316759"/>
    </source>
</evidence>
<organism evidence="2 3">
    <name type="scientific">Fasciola gigantica</name>
    <name type="common">Giant liver fluke</name>
    <dbReference type="NCBI Taxonomy" id="46835"/>
    <lineage>
        <taxon>Eukaryota</taxon>
        <taxon>Metazoa</taxon>
        <taxon>Spiralia</taxon>
        <taxon>Lophotrochozoa</taxon>
        <taxon>Platyhelminthes</taxon>
        <taxon>Trematoda</taxon>
        <taxon>Digenea</taxon>
        <taxon>Plagiorchiida</taxon>
        <taxon>Echinostomata</taxon>
        <taxon>Echinostomatoidea</taxon>
        <taxon>Fasciolidae</taxon>
        <taxon>Fasciola</taxon>
    </lineage>
</organism>